<name>A0A1C3VS57_9HYPH</name>
<evidence type="ECO:0000313" key="1">
    <source>
        <dbReference type="EMBL" id="SCB30621.1"/>
    </source>
</evidence>
<gene>
    <name evidence="1" type="ORF">GA0061101_106133</name>
</gene>
<dbReference type="Proteomes" id="UP000199205">
    <property type="component" value="Unassembled WGS sequence"/>
</dbReference>
<proteinExistence type="predicted"/>
<accession>A0A1C3VS57</accession>
<sequence>MTETATRTIVAVKFSWEKSGKTYDYFADFPVEVGQRVYVPTKHGEAKVEVMEIKTESEMASASILRHVEDLRTDEERQAKYPNGQRMFSEDRTMLDDKGNRSIFDDVDA</sequence>
<dbReference type="AlphaFoldDB" id="A0A1C3VS57"/>
<evidence type="ECO:0000313" key="2">
    <source>
        <dbReference type="Proteomes" id="UP000199205"/>
    </source>
</evidence>
<organism evidence="1 2">
    <name type="scientific">Rhizobium lusitanum</name>
    <dbReference type="NCBI Taxonomy" id="293958"/>
    <lineage>
        <taxon>Bacteria</taxon>
        <taxon>Pseudomonadati</taxon>
        <taxon>Pseudomonadota</taxon>
        <taxon>Alphaproteobacteria</taxon>
        <taxon>Hyphomicrobiales</taxon>
        <taxon>Rhizobiaceae</taxon>
        <taxon>Rhizobium/Agrobacterium group</taxon>
        <taxon>Rhizobium</taxon>
    </lineage>
</organism>
<dbReference type="OrthoDB" id="8117474at2"/>
<dbReference type="RefSeq" id="WP_092574050.1">
    <property type="nucleotide sequence ID" value="NZ_FMAF01000006.1"/>
</dbReference>
<protein>
    <submittedName>
        <fullName evidence="1">Uncharacterized protein</fullName>
    </submittedName>
</protein>
<reference evidence="1 2" key="1">
    <citation type="submission" date="2016-08" db="EMBL/GenBank/DDBJ databases">
        <authorList>
            <person name="Seilhamer J.J."/>
        </authorList>
    </citation>
    <scope>NUCLEOTIDE SEQUENCE [LARGE SCALE GENOMIC DNA]</scope>
    <source>
        <strain evidence="1 2">P1-7</strain>
    </source>
</reference>
<dbReference type="EMBL" id="FMAF01000006">
    <property type="protein sequence ID" value="SCB30621.1"/>
    <property type="molecule type" value="Genomic_DNA"/>
</dbReference>